<dbReference type="InterPro" id="IPR003812">
    <property type="entry name" value="Fido"/>
</dbReference>
<feature type="domain" description="Fido" evidence="1">
    <location>
        <begin position="5"/>
        <end position="117"/>
    </location>
</feature>
<protein>
    <submittedName>
        <fullName evidence="2">Death-on-curing protein</fullName>
    </submittedName>
</protein>
<sequence>MTQFLTLDDALQIAQTLGFHVRDVGLLASATARPAASAFGEDAYPTLDRKAAALLESMLRDHALIDGNKRTGWTMMVAFLWINGFAHDFTTDAAFDLVLGLATGTIDLDHAERLLRAHRVARDG</sequence>
<organism evidence="2 3">
    <name type="scientific">Microbacterium protaetiae</name>
    <dbReference type="NCBI Taxonomy" id="2509458"/>
    <lineage>
        <taxon>Bacteria</taxon>
        <taxon>Bacillati</taxon>
        <taxon>Actinomycetota</taxon>
        <taxon>Actinomycetes</taxon>
        <taxon>Micrococcales</taxon>
        <taxon>Microbacteriaceae</taxon>
        <taxon>Microbacterium</taxon>
    </lineage>
</organism>
<dbReference type="OrthoDB" id="9802752at2"/>
<dbReference type="PROSITE" id="PS51459">
    <property type="entry name" value="FIDO"/>
    <property type="match status" value="1"/>
</dbReference>
<reference evidence="2 3" key="1">
    <citation type="submission" date="2019-01" db="EMBL/GenBank/DDBJ databases">
        <title>Genome sequencing of strain DFW100M-13.</title>
        <authorList>
            <person name="Heo J."/>
            <person name="Kim S.-J."/>
            <person name="Kim J.-S."/>
            <person name="Hong S.-B."/>
            <person name="Kwon S.-W."/>
        </authorList>
    </citation>
    <scope>NUCLEOTIDE SEQUENCE [LARGE SCALE GENOMIC DNA]</scope>
    <source>
        <strain evidence="2 3">DFW100M-13</strain>
    </source>
</reference>
<proteinExistence type="predicted"/>
<dbReference type="PANTHER" id="PTHR39426:SF1">
    <property type="entry name" value="HOMOLOGY TO DEATH-ON-CURING PROTEIN OF PHAGE P1"/>
    <property type="match status" value="1"/>
</dbReference>
<dbReference type="EMBL" id="CP035494">
    <property type="protein sequence ID" value="QAY59506.1"/>
    <property type="molecule type" value="Genomic_DNA"/>
</dbReference>
<evidence type="ECO:0000259" key="1">
    <source>
        <dbReference type="PROSITE" id="PS51459"/>
    </source>
</evidence>
<keyword evidence="3" id="KW-1185">Reference proteome</keyword>
<gene>
    <name evidence="2" type="ORF">ET475_05555</name>
</gene>
<dbReference type="InterPro" id="IPR053737">
    <property type="entry name" value="Type_II_TA_Toxin"/>
</dbReference>
<accession>A0A4P6ECX4</accession>
<dbReference type="PANTHER" id="PTHR39426">
    <property type="entry name" value="HOMOLOGY TO DEATH-ON-CURING PROTEIN OF PHAGE P1"/>
    <property type="match status" value="1"/>
</dbReference>
<evidence type="ECO:0000313" key="3">
    <source>
        <dbReference type="Proteomes" id="UP000293995"/>
    </source>
</evidence>
<dbReference type="GO" id="GO:0016301">
    <property type="term" value="F:kinase activity"/>
    <property type="evidence" value="ECO:0007669"/>
    <property type="project" value="InterPro"/>
</dbReference>
<dbReference type="Proteomes" id="UP000293995">
    <property type="component" value="Chromosome"/>
</dbReference>
<dbReference type="InterPro" id="IPR006440">
    <property type="entry name" value="Doc"/>
</dbReference>
<name>A0A4P6ECX4_9MICO</name>
<dbReference type="KEGG" id="mprt:ET475_05555"/>
<evidence type="ECO:0000313" key="2">
    <source>
        <dbReference type="EMBL" id="QAY59506.1"/>
    </source>
</evidence>
<dbReference type="RefSeq" id="WP_129386952.1">
    <property type="nucleotide sequence ID" value="NZ_CP035494.1"/>
</dbReference>
<dbReference type="AlphaFoldDB" id="A0A4P6ECX4"/>
<dbReference type="Gene3D" id="1.20.120.1870">
    <property type="entry name" value="Fic/DOC protein, Fido domain"/>
    <property type="match status" value="1"/>
</dbReference>
<dbReference type="Pfam" id="PF02661">
    <property type="entry name" value="Fic"/>
    <property type="match status" value="1"/>
</dbReference>